<evidence type="ECO:0000256" key="2">
    <source>
        <dbReference type="ARBA" id="ARBA00012438"/>
    </source>
</evidence>
<evidence type="ECO:0000313" key="10">
    <source>
        <dbReference type="Proteomes" id="UP000603457"/>
    </source>
</evidence>
<dbReference type="PRINTS" id="PR00344">
    <property type="entry name" value="BCTRLSENSOR"/>
</dbReference>
<evidence type="ECO:0000256" key="4">
    <source>
        <dbReference type="ARBA" id="ARBA00022679"/>
    </source>
</evidence>
<comment type="catalytic activity">
    <reaction evidence="1">
        <text>ATP + protein L-histidine = ADP + protein N-phospho-L-histidine.</text>
        <dbReference type="EC" id="2.7.13.3"/>
    </reaction>
</comment>
<protein>
    <recommendedName>
        <fullName evidence="2">histidine kinase</fullName>
        <ecNumber evidence="2">2.7.13.3</ecNumber>
    </recommendedName>
</protein>
<gene>
    <name evidence="9" type="ORF">H6G74_04480</name>
</gene>
<dbReference type="PANTHER" id="PTHR43711:SF26">
    <property type="entry name" value="SENSOR HISTIDINE KINASE RCSC"/>
    <property type="match status" value="1"/>
</dbReference>
<dbReference type="Proteomes" id="UP000603457">
    <property type="component" value="Unassembled WGS sequence"/>
</dbReference>
<dbReference type="InterPro" id="IPR005467">
    <property type="entry name" value="His_kinase_dom"/>
</dbReference>
<dbReference type="SMART" id="SM00388">
    <property type="entry name" value="HisKA"/>
    <property type="match status" value="1"/>
</dbReference>
<dbReference type="InterPro" id="IPR007891">
    <property type="entry name" value="CHASE3"/>
</dbReference>
<keyword evidence="6" id="KW-0902">Two-component regulatory system</keyword>
<dbReference type="SUPFAM" id="SSF47384">
    <property type="entry name" value="Homodimeric domain of signal transducing histidine kinase"/>
    <property type="match status" value="1"/>
</dbReference>
<dbReference type="Gene3D" id="1.10.287.130">
    <property type="match status" value="1"/>
</dbReference>
<dbReference type="EC" id="2.7.13.3" evidence="2"/>
<dbReference type="PANTHER" id="PTHR43711">
    <property type="entry name" value="TWO-COMPONENT HISTIDINE KINASE"/>
    <property type="match status" value="1"/>
</dbReference>
<comment type="caution">
    <text evidence="9">The sequence shown here is derived from an EMBL/GenBank/DDBJ whole genome shotgun (WGS) entry which is preliminary data.</text>
</comment>
<accession>A0ABR8FQK9</accession>
<keyword evidence="5" id="KW-0418">Kinase</keyword>
<evidence type="ECO:0000256" key="3">
    <source>
        <dbReference type="ARBA" id="ARBA00022553"/>
    </source>
</evidence>
<dbReference type="SUPFAM" id="SSF55874">
    <property type="entry name" value="ATPase domain of HSP90 chaperone/DNA topoisomerase II/histidine kinase"/>
    <property type="match status" value="1"/>
</dbReference>
<dbReference type="EMBL" id="JACJTB010000003">
    <property type="protein sequence ID" value="MBD2593586.1"/>
    <property type="molecule type" value="Genomic_DNA"/>
</dbReference>
<organism evidence="9 10">
    <name type="scientific">Nostoc spongiaeforme FACHB-130</name>
    <dbReference type="NCBI Taxonomy" id="1357510"/>
    <lineage>
        <taxon>Bacteria</taxon>
        <taxon>Bacillati</taxon>
        <taxon>Cyanobacteriota</taxon>
        <taxon>Cyanophyceae</taxon>
        <taxon>Nostocales</taxon>
        <taxon>Nostocaceae</taxon>
        <taxon>Nostoc</taxon>
    </lineage>
</organism>
<sequence>MKLSLEGKWIASGFSLCLLFMGIVSLISYQNATQLILSSNKVKETNEVMKNITDIFATLTDAESGRRGYILYGEQLELKRYYQAMESLDIKVQKLQQKLADDPDQQQQLTKLKLLIAQRIELSKQSINLKELGKSTFAVQAPLVNQSNQNRNQIRQTLTHMQAREEELLQISVRHSQDNIHNRMLIELLGTFLSFAILLGVYALLYQQLVKRQEAEAIQRTLAQEKELSELKLQFFSMVSHEFRTPLSIILGSAQLLAQSNQQWTEEKKLKNLHRIQSSARSMNQLLTDILTLTRAEAGKLEFHPELMDLEAFCINLIEDIQFANRQNYTIKFISQGNCTHAKLDEKLLYSILSNLLSNAMKYSSPEESIFLTLSCEPHAIFFQVKDNGIGIPSEFQQHLFLPFHRANNVGKIVGSGLGLAVVKKCLEIHNGEIYLDSKVGEGTSFTVKLPQQEAGIIKGKLSS</sequence>
<keyword evidence="7" id="KW-1133">Transmembrane helix</keyword>
<evidence type="ECO:0000259" key="8">
    <source>
        <dbReference type="PROSITE" id="PS50109"/>
    </source>
</evidence>
<dbReference type="CDD" id="cd00082">
    <property type="entry name" value="HisKA"/>
    <property type="match status" value="1"/>
</dbReference>
<reference evidence="9 10" key="1">
    <citation type="journal article" date="2020" name="ISME J.">
        <title>Comparative genomics reveals insights into cyanobacterial evolution and habitat adaptation.</title>
        <authorList>
            <person name="Chen M.Y."/>
            <person name="Teng W.K."/>
            <person name="Zhao L."/>
            <person name="Hu C.X."/>
            <person name="Zhou Y.K."/>
            <person name="Han B.P."/>
            <person name="Song L.R."/>
            <person name="Shu W.S."/>
        </authorList>
    </citation>
    <scope>NUCLEOTIDE SEQUENCE [LARGE SCALE GENOMIC DNA]</scope>
    <source>
        <strain evidence="9 10">FACHB-130</strain>
    </source>
</reference>
<name>A0ABR8FQK9_9NOSO</name>
<dbReference type="Gene3D" id="3.30.565.10">
    <property type="entry name" value="Histidine kinase-like ATPase, C-terminal domain"/>
    <property type="match status" value="1"/>
</dbReference>
<dbReference type="CDD" id="cd00075">
    <property type="entry name" value="HATPase"/>
    <property type="match status" value="1"/>
</dbReference>
<dbReference type="InterPro" id="IPR036097">
    <property type="entry name" value="HisK_dim/P_sf"/>
</dbReference>
<dbReference type="InterPro" id="IPR050736">
    <property type="entry name" value="Sensor_HK_Regulatory"/>
</dbReference>
<dbReference type="InterPro" id="IPR003661">
    <property type="entry name" value="HisK_dim/P_dom"/>
</dbReference>
<evidence type="ECO:0000256" key="1">
    <source>
        <dbReference type="ARBA" id="ARBA00000085"/>
    </source>
</evidence>
<evidence type="ECO:0000256" key="7">
    <source>
        <dbReference type="SAM" id="Phobius"/>
    </source>
</evidence>
<keyword evidence="3" id="KW-0597">Phosphoprotein</keyword>
<keyword evidence="7" id="KW-0472">Membrane</keyword>
<dbReference type="InterPro" id="IPR003594">
    <property type="entry name" value="HATPase_dom"/>
</dbReference>
<evidence type="ECO:0000256" key="6">
    <source>
        <dbReference type="ARBA" id="ARBA00023012"/>
    </source>
</evidence>
<dbReference type="PROSITE" id="PS50109">
    <property type="entry name" value="HIS_KIN"/>
    <property type="match status" value="1"/>
</dbReference>
<feature type="transmembrane region" description="Helical" evidence="7">
    <location>
        <begin position="9"/>
        <end position="29"/>
    </location>
</feature>
<dbReference type="Pfam" id="PF00512">
    <property type="entry name" value="HisKA"/>
    <property type="match status" value="1"/>
</dbReference>
<dbReference type="Pfam" id="PF05227">
    <property type="entry name" value="CHASE3"/>
    <property type="match status" value="1"/>
</dbReference>
<dbReference type="Pfam" id="PF02518">
    <property type="entry name" value="HATPase_c"/>
    <property type="match status" value="1"/>
</dbReference>
<feature type="transmembrane region" description="Helical" evidence="7">
    <location>
        <begin position="184"/>
        <end position="205"/>
    </location>
</feature>
<dbReference type="InterPro" id="IPR004358">
    <property type="entry name" value="Sig_transdc_His_kin-like_C"/>
</dbReference>
<dbReference type="CDD" id="cd19410">
    <property type="entry name" value="HK9-like_sensor"/>
    <property type="match status" value="1"/>
</dbReference>
<proteinExistence type="predicted"/>
<keyword evidence="7" id="KW-0812">Transmembrane</keyword>
<keyword evidence="4" id="KW-0808">Transferase</keyword>
<dbReference type="RefSeq" id="WP_190966528.1">
    <property type="nucleotide sequence ID" value="NZ_JACJTB010000003.1"/>
</dbReference>
<dbReference type="SMART" id="SM00387">
    <property type="entry name" value="HATPase_c"/>
    <property type="match status" value="1"/>
</dbReference>
<evidence type="ECO:0000256" key="5">
    <source>
        <dbReference type="ARBA" id="ARBA00022777"/>
    </source>
</evidence>
<dbReference type="InterPro" id="IPR036890">
    <property type="entry name" value="HATPase_C_sf"/>
</dbReference>
<feature type="domain" description="Histidine kinase" evidence="8">
    <location>
        <begin position="238"/>
        <end position="454"/>
    </location>
</feature>
<keyword evidence="10" id="KW-1185">Reference proteome</keyword>
<evidence type="ECO:0000313" key="9">
    <source>
        <dbReference type="EMBL" id="MBD2593586.1"/>
    </source>
</evidence>